<keyword evidence="2" id="KW-1185">Reference proteome</keyword>
<proteinExistence type="predicted"/>
<accession>A0ABT2TPY7</accession>
<dbReference type="InterPro" id="IPR010254">
    <property type="entry name" value="B12-dep_deHydtase_bsu"/>
</dbReference>
<gene>
    <name evidence="1" type="ORF">OCV61_00320</name>
</gene>
<evidence type="ECO:0000313" key="1">
    <source>
        <dbReference type="EMBL" id="MCU6763856.1"/>
    </source>
</evidence>
<dbReference type="EMBL" id="JAOQJL010000001">
    <property type="protein sequence ID" value="MCU6763856.1"/>
    <property type="molecule type" value="Genomic_DNA"/>
</dbReference>
<comment type="caution">
    <text evidence="1">The sequence shown here is derived from an EMBL/GenBank/DDBJ whole genome shotgun (WGS) entry which is preliminary data.</text>
</comment>
<dbReference type="SUPFAM" id="SSF52968">
    <property type="entry name" value="B12-dependent dehydatase associated subunit"/>
    <property type="match status" value="1"/>
</dbReference>
<dbReference type="Pfam" id="PF02288">
    <property type="entry name" value="Dehydratase_MU"/>
    <property type="match status" value="1"/>
</dbReference>
<sequence>MVVNRPEIILYTCRPDEDYLKEVCAGIEEEGVLYRIYSRQGDLDTLAFEAAAVSMLGCGIGITGSKLAMQMQHLPKGKNVFELNCPRFWQCRNLGANSARAVKKMPFKSVITGKMEESLL</sequence>
<name>A0ABT2TPY7_9FIRM</name>
<dbReference type="RefSeq" id="WP_158420050.1">
    <property type="nucleotide sequence ID" value="NZ_JAOQJL010000001.1"/>
</dbReference>
<dbReference type="Gene3D" id="3.40.50.10150">
    <property type="entry name" value="B12-dependent dehydatase associated subunit"/>
    <property type="match status" value="1"/>
</dbReference>
<organism evidence="1 2">
    <name type="scientific">Blautia ammoniilytica</name>
    <dbReference type="NCBI Taxonomy" id="2981782"/>
    <lineage>
        <taxon>Bacteria</taxon>
        <taxon>Bacillati</taxon>
        <taxon>Bacillota</taxon>
        <taxon>Clostridia</taxon>
        <taxon>Lachnospirales</taxon>
        <taxon>Lachnospiraceae</taxon>
        <taxon>Blautia</taxon>
    </lineage>
</organism>
<dbReference type="InterPro" id="IPR003208">
    <property type="entry name" value="Dehydtase/Dehydtase_re"/>
</dbReference>
<protein>
    <submittedName>
        <fullName evidence="1">Glycerol dehydratase reactivase beta/small subunit family protein</fullName>
    </submittedName>
</protein>
<reference evidence="1 2" key="1">
    <citation type="journal article" date="2021" name="ISME Commun">
        <title>Automated analysis of genomic sequences facilitates high-throughput and comprehensive description of bacteria.</title>
        <authorList>
            <person name="Hitch T.C.A."/>
        </authorList>
    </citation>
    <scope>NUCLEOTIDE SEQUENCE [LARGE SCALE GENOMIC DNA]</scope>
    <source>
        <strain evidence="1 2">Sanger_23</strain>
    </source>
</reference>
<dbReference type="Proteomes" id="UP001652409">
    <property type="component" value="Unassembled WGS sequence"/>
</dbReference>
<evidence type="ECO:0000313" key="2">
    <source>
        <dbReference type="Proteomes" id="UP001652409"/>
    </source>
</evidence>